<dbReference type="OrthoDB" id="5363290at2759"/>
<keyword evidence="1" id="KW-1133">Transmembrane helix</keyword>
<protein>
    <recommendedName>
        <fullName evidence="4">MARVEL domain-containing protein</fullName>
    </recommendedName>
</protein>
<keyword evidence="3" id="KW-1185">Reference proteome</keyword>
<reference evidence="2 3" key="1">
    <citation type="journal article" date="2018" name="Mol. Ecol.">
        <title>The obligate alkalophilic soda-lake fungus Sodiomyces alkalinus has shifted to a protein diet.</title>
        <authorList>
            <person name="Grum-Grzhimaylo A.A."/>
            <person name="Falkoski D.L."/>
            <person name="van den Heuvel J."/>
            <person name="Valero-Jimenez C.A."/>
            <person name="Min B."/>
            <person name="Choi I.G."/>
            <person name="Lipzen A."/>
            <person name="Daum C.G."/>
            <person name="Aanen D.K."/>
            <person name="Tsang A."/>
            <person name="Henrissat B."/>
            <person name="Bilanenko E.N."/>
            <person name="de Vries R.P."/>
            <person name="van Kan J.A.L."/>
            <person name="Grigoriev I.V."/>
            <person name="Debets A.J.M."/>
        </authorList>
    </citation>
    <scope>NUCLEOTIDE SEQUENCE [LARGE SCALE GENOMIC DNA]</scope>
    <source>
        <strain evidence="2 3">F11</strain>
    </source>
</reference>
<dbReference type="EMBL" id="ML119057">
    <property type="protein sequence ID" value="ROT37510.1"/>
    <property type="molecule type" value="Genomic_DNA"/>
</dbReference>
<evidence type="ECO:0000313" key="3">
    <source>
        <dbReference type="Proteomes" id="UP000272025"/>
    </source>
</evidence>
<feature type="transmembrane region" description="Helical" evidence="1">
    <location>
        <begin position="77"/>
        <end position="97"/>
    </location>
</feature>
<feature type="transmembrane region" description="Helical" evidence="1">
    <location>
        <begin position="12"/>
        <end position="34"/>
    </location>
</feature>
<name>A0A3N2PSQ2_SODAK</name>
<dbReference type="Proteomes" id="UP000272025">
    <property type="component" value="Unassembled WGS sequence"/>
</dbReference>
<dbReference type="RefSeq" id="XP_028465316.1">
    <property type="nucleotide sequence ID" value="XM_028613555.1"/>
</dbReference>
<evidence type="ECO:0000256" key="1">
    <source>
        <dbReference type="SAM" id="Phobius"/>
    </source>
</evidence>
<feature type="transmembrane region" description="Helical" evidence="1">
    <location>
        <begin position="46"/>
        <end position="65"/>
    </location>
</feature>
<gene>
    <name evidence="2" type="ORF">SODALDRAFT_351779</name>
</gene>
<sequence>MDVHSPFNVHLAFKALMVVHIVQFALGIAVCILVGNHFRAGKDTNVHPIIFIGAIVLGTASAVTAEVYILRGPRPKYTIFVDMLLLIGWALLLGLYLILRRNRAQRIHYAAWVILANYIFWLIGGVGQWSTRGMTTG</sequence>
<accession>A0A3N2PSQ2</accession>
<dbReference type="PANTHER" id="PTHR42083">
    <property type="entry name" value="MARVEL DOMAIN-CONTAINING PROTEIN"/>
    <property type="match status" value="1"/>
</dbReference>
<keyword evidence="1" id="KW-0472">Membrane</keyword>
<dbReference type="GeneID" id="39582033"/>
<keyword evidence="1" id="KW-0812">Transmembrane</keyword>
<dbReference type="PANTHER" id="PTHR42083:SF1">
    <property type="entry name" value="MARVEL DOMAIN-CONTAINING PROTEIN"/>
    <property type="match status" value="1"/>
</dbReference>
<proteinExistence type="predicted"/>
<feature type="transmembrane region" description="Helical" evidence="1">
    <location>
        <begin position="109"/>
        <end position="129"/>
    </location>
</feature>
<evidence type="ECO:0008006" key="4">
    <source>
        <dbReference type="Google" id="ProtNLM"/>
    </source>
</evidence>
<dbReference type="AlphaFoldDB" id="A0A3N2PSQ2"/>
<evidence type="ECO:0000313" key="2">
    <source>
        <dbReference type="EMBL" id="ROT37510.1"/>
    </source>
</evidence>
<organism evidence="2 3">
    <name type="scientific">Sodiomyces alkalinus (strain CBS 110278 / VKM F-3762 / F11)</name>
    <name type="common">Alkaliphilic filamentous fungus</name>
    <dbReference type="NCBI Taxonomy" id="1314773"/>
    <lineage>
        <taxon>Eukaryota</taxon>
        <taxon>Fungi</taxon>
        <taxon>Dikarya</taxon>
        <taxon>Ascomycota</taxon>
        <taxon>Pezizomycotina</taxon>
        <taxon>Sordariomycetes</taxon>
        <taxon>Hypocreomycetidae</taxon>
        <taxon>Glomerellales</taxon>
        <taxon>Plectosphaerellaceae</taxon>
        <taxon>Sodiomyces</taxon>
    </lineage>
</organism>